<dbReference type="Proteomes" id="UP001307889">
    <property type="component" value="Chromosome 1"/>
</dbReference>
<organism evidence="2 3">
    <name type="scientific">Nesidiocoris tenuis</name>
    <dbReference type="NCBI Taxonomy" id="355587"/>
    <lineage>
        <taxon>Eukaryota</taxon>
        <taxon>Metazoa</taxon>
        <taxon>Ecdysozoa</taxon>
        <taxon>Arthropoda</taxon>
        <taxon>Hexapoda</taxon>
        <taxon>Insecta</taxon>
        <taxon>Pterygota</taxon>
        <taxon>Neoptera</taxon>
        <taxon>Paraneoptera</taxon>
        <taxon>Hemiptera</taxon>
        <taxon>Heteroptera</taxon>
        <taxon>Panheteroptera</taxon>
        <taxon>Cimicomorpha</taxon>
        <taxon>Miridae</taxon>
        <taxon>Dicyphina</taxon>
        <taxon>Nesidiocoris</taxon>
    </lineage>
</organism>
<evidence type="ECO:0008006" key="4">
    <source>
        <dbReference type="Google" id="ProtNLM"/>
    </source>
</evidence>
<dbReference type="InterPro" id="IPR013783">
    <property type="entry name" value="Ig-like_fold"/>
</dbReference>
<keyword evidence="3" id="KW-1185">Reference proteome</keyword>
<evidence type="ECO:0000256" key="1">
    <source>
        <dbReference type="SAM" id="MobiDB-lite"/>
    </source>
</evidence>
<feature type="region of interest" description="Disordered" evidence="1">
    <location>
        <begin position="139"/>
        <end position="163"/>
    </location>
</feature>
<evidence type="ECO:0000313" key="3">
    <source>
        <dbReference type="Proteomes" id="UP001307889"/>
    </source>
</evidence>
<reference evidence="2 3" key="1">
    <citation type="submission" date="2023-09" db="EMBL/GenBank/DDBJ databases">
        <title>Nesidiocoris tenuis whole genome shotgun sequence.</title>
        <authorList>
            <person name="Shibata T."/>
            <person name="Shimoda M."/>
            <person name="Kobayashi T."/>
            <person name="Uehara T."/>
        </authorList>
    </citation>
    <scope>NUCLEOTIDE SEQUENCE [LARGE SCALE GENOMIC DNA]</scope>
    <source>
        <strain evidence="2 3">Japan</strain>
    </source>
</reference>
<evidence type="ECO:0000313" key="2">
    <source>
        <dbReference type="EMBL" id="BES88926.1"/>
    </source>
</evidence>
<dbReference type="Gene3D" id="2.60.40.10">
    <property type="entry name" value="Immunoglobulins"/>
    <property type="match status" value="1"/>
</dbReference>
<name>A0ABN7A9D5_9HEMI</name>
<sequence length="163" mass="18604">MILRTQKDAREGTVRVHCSAEGIYPEPNMTISSRERFDEDDNVRIDIETRNKDGLYNVTATMELDDRGDGNPLTFDCILRIPDANYTVHKSIIYYPIRTTTTTTTTTTPRPPPPVNRRTSTPGSVFNRTVRTHYLDPDLFRGKKQTPSTKHRLPVPSPLCRTL</sequence>
<feature type="region of interest" description="Disordered" evidence="1">
    <location>
        <begin position="102"/>
        <end position="124"/>
    </location>
</feature>
<dbReference type="EMBL" id="AP028909">
    <property type="protein sequence ID" value="BES88926.1"/>
    <property type="molecule type" value="Genomic_DNA"/>
</dbReference>
<accession>A0ABN7A9D5</accession>
<gene>
    <name evidence="2" type="ORF">NTJ_01730</name>
</gene>
<proteinExistence type="predicted"/>
<protein>
    <recommendedName>
        <fullName evidence="4">Immunoglobulin I-set domain-containing protein</fullName>
    </recommendedName>
</protein>